<dbReference type="PANTHER" id="PTHR43788">
    <property type="entry name" value="DNA2/NAM7 HELICASE FAMILY MEMBER"/>
    <property type="match status" value="1"/>
</dbReference>
<evidence type="ECO:0000313" key="4">
    <source>
        <dbReference type="EMBL" id="SDD09011.1"/>
    </source>
</evidence>
<evidence type="ECO:0000259" key="3">
    <source>
        <dbReference type="SMART" id="SM00382"/>
    </source>
</evidence>
<dbReference type="SUPFAM" id="SSF52540">
    <property type="entry name" value="P-loop containing nucleoside triphosphate hydrolases"/>
    <property type="match status" value="1"/>
</dbReference>
<dbReference type="InterPro" id="IPR027417">
    <property type="entry name" value="P-loop_NTPase"/>
</dbReference>
<reference evidence="4 5" key="1">
    <citation type="submission" date="2016-10" db="EMBL/GenBank/DDBJ databases">
        <authorList>
            <person name="de Groot N.N."/>
        </authorList>
    </citation>
    <scope>NUCLEOTIDE SEQUENCE [LARGE SCALE GENOMIC DNA]</scope>
    <source>
        <strain evidence="4 5">R5</strain>
    </source>
</reference>
<keyword evidence="2" id="KW-0067">ATP-binding</keyword>
<proteinExistence type="predicted"/>
<evidence type="ECO:0000313" key="5">
    <source>
        <dbReference type="Proteomes" id="UP000199245"/>
    </source>
</evidence>
<dbReference type="Pfam" id="PF13538">
    <property type="entry name" value="UvrD_C_2"/>
    <property type="match status" value="1"/>
</dbReference>
<dbReference type="PANTHER" id="PTHR43788:SF6">
    <property type="entry name" value="DNA HELICASE B"/>
    <property type="match status" value="1"/>
</dbReference>
<dbReference type="GO" id="GO:0005524">
    <property type="term" value="F:ATP binding"/>
    <property type="evidence" value="ECO:0007669"/>
    <property type="project" value="UniProtKB-KW"/>
</dbReference>
<dbReference type="SMART" id="SM00382">
    <property type="entry name" value="AAA"/>
    <property type="match status" value="1"/>
</dbReference>
<accession>A0A1G6RX72</accession>
<sequence>MTTHITARLAWHTDGWNGAICKAPEKNTYCVGCKSYPGDLIQRERDLEAEKRLAGRSGAKLEGYVPPCSYSYNAFGRAEAPSASNPPDFFFDGARRHEWTLPPATVSVWPYEAMYAEEVKAEGYLDNSKRRALMLEFFQPIEKDCGSNLIFYYANYSNPLSEEEEPRYVLVGVSRIVKVGKELFYENVSEEIAKRYAGGMIWARDISAAYPDEGVRLPYHRYLDEPDRLAEIALFPENPLICKYGSKHLTDDDAIGLLEQFLAKVRFLRDIGDESENWDVREAWLLTTISELWRHRGLYPGLLKALKVAGVTPLIDGVKQLAIQEGQERARAAAFEFLETGKDSVLTAGLDAAERKKIARNWMLLEDGPRLLLRDVLPRLDLALEVMGAVASEQRGDSGIAASAEEIVANPYLIAEMYCGTDASDRVPWSAIDRGVLPSPELGGKPLADVELNDERRFRALCVEHLRREPKHSFRFAKDLLVEIAQRMDRLPAWKQAAFSERYFTVDADFLSGALALRPTDLGLAVYLRSVFEDERLLETTLNELVSRPEIDLRRPVTAADWSSWVFKSDSPLATKASADYAEATREQAEVCERLFRLPLSVVTGPAGTGKTTVIESLIRGVRRAEGEGAAVLVLAPTGKAADRAREVFEKASLQRVETVTVHSFLAANGWLNDNLTFKRRGGKKAAVGTLLLDEASMLDLELAAALFRAVDWQHIRRLILVGDPGQLPPIGRGRVFADVIRWMSTAHPANLGRLSRNLRQLLNKVRGEGTAIVALSELFIVDDEDKSVDGADSATRPDQEALIARIHAGGAVDRDLDVIYWDEPERLAEILISAMESGMTKGAGPGQRQPYEIWRDALGDDPTAFQILTPHRGELHGVEALNEVCQSRISNFIIERIGTVDGITLSDKVMQVRNRPKSNPIWAYEAATRKKLKVEVFNGEIGTVRTFGFDSKLWATVKTGYGPRLRRFAVQFTRKPGITVGYGKDVPHDKSYKLTESVEENLELAYAVSIHKAQGSEFAHTFVIIPSSAKRAVSAELVYTALTRASRHCTLLLQRDVASLLDARRRENAQTPQINSYLFALHVAKEPLANRRGWYEAGKIHEALSGDMLRSKSEVIIANMLHERNIPFRYEQPLFAGDGTLRLPDFTIVWAGKTYFWEHLGRLDLVDYAEEWKQKRAWYERWFPGQLVTTEEGPTLSSAAAELIASITATTRPADA</sequence>
<keyword evidence="4" id="KW-0378">Hydrolase</keyword>
<dbReference type="Proteomes" id="UP000199245">
    <property type="component" value="Unassembled WGS sequence"/>
</dbReference>
<dbReference type="InterPro" id="IPR027785">
    <property type="entry name" value="UvrD-like_helicase_C"/>
</dbReference>
<dbReference type="EMBL" id="FMZW01000007">
    <property type="protein sequence ID" value="SDD09011.1"/>
    <property type="molecule type" value="Genomic_DNA"/>
</dbReference>
<dbReference type="AlphaFoldDB" id="A0A1G6RX72"/>
<dbReference type="CDD" id="cd17933">
    <property type="entry name" value="DEXSc_RecD-like"/>
    <property type="match status" value="1"/>
</dbReference>
<evidence type="ECO:0000256" key="1">
    <source>
        <dbReference type="ARBA" id="ARBA00022741"/>
    </source>
</evidence>
<dbReference type="InterPro" id="IPR050534">
    <property type="entry name" value="Coronavir_polyprotein_1ab"/>
</dbReference>
<keyword evidence="4" id="KW-0347">Helicase</keyword>
<dbReference type="RefSeq" id="WP_176936839.1">
    <property type="nucleotide sequence ID" value="NZ_FMZW01000007.1"/>
</dbReference>
<dbReference type="Pfam" id="PF13604">
    <property type="entry name" value="AAA_30"/>
    <property type="match status" value="1"/>
</dbReference>
<dbReference type="Gene3D" id="3.40.50.300">
    <property type="entry name" value="P-loop containing nucleotide triphosphate hydrolases"/>
    <property type="match status" value="2"/>
</dbReference>
<dbReference type="GO" id="GO:0003678">
    <property type="term" value="F:DNA helicase activity"/>
    <property type="evidence" value="ECO:0007669"/>
    <property type="project" value="UniProtKB-ARBA"/>
</dbReference>
<gene>
    <name evidence="4" type="ORF">SAMN05216337_1007156</name>
</gene>
<evidence type="ECO:0000256" key="2">
    <source>
        <dbReference type="ARBA" id="ARBA00022840"/>
    </source>
</evidence>
<dbReference type="InterPro" id="IPR003593">
    <property type="entry name" value="AAA+_ATPase"/>
</dbReference>
<protein>
    <submittedName>
        <fullName evidence="4">UvrD-like helicase C-terminal domain-containing protein</fullName>
    </submittedName>
</protein>
<dbReference type="Gene3D" id="2.30.30.940">
    <property type="match status" value="1"/>
</dbReference>
<organism evidence="4 5">
    <name type="scientific">Bradyrhizobium brasilense</name>
    <dbReference type="NCBI Taxonomy" id="1419277"/>
    <lineage>
        <taxon>Bacteria</taxon>
        <taxon>Pseudomonadati</taxon>
        <taxon>Pseudomonadota</taxon>
        <taxon>Alphaproteobacteria</taxon>
        <taxon>Hyphomicrobiales</taxon>
        <taxon>Nitrobacteraceae</taxon>
        <taxon>Bradyrhizobium</taxon>
    </lineage>
</organism>
<dbReference type="CDD" id="cd18809">
    <property type="entry name" value="SF1_C_RecD"/>
    <property type="match status" value="1"/>
</dbReference>
<feature type="domain" description="AAA+ ATPase" evidence="3">
    <location>
        <begin position="597"/>
        <end position="742"/>
    </location>
</feature>
<keyword evidence="1" id="KW-0547">Nucleotide-binding</keyword>
<name>A0A1G6RX72_9BRAD</name>